<evidence type="ECO:0000256" key="1">
    <source>
        <dbReference type="ARBA" id="ARBA00023161"/>
    </source>
</evidence>
<proteinExistence type="predicted"/>
<dbReference type="Gene3D" id="1.25.40.10">
    <property type="entry name" value="Tetratricopeptide repeat domain"/>
    <property type="match status" value="2"/>
</dbReference>
<dbReference type="SUPFAM" id="SSF48452">
    <property type="entry name" value="TPR-like"/>
    <property type="match status" value="1"/>
</dbReference>
<gene>
    <name evidence="5" type="ORF">CDAUBV1_LOCUS576</name>
</gene>
<dbReference type="InterPro" id="IPR011990">
    <property type="entry name" value="TPR-like_helical_dom_sf"/>
</dbReference>
<dbReference type="Pfam" id="PF10373">
    <property type="entry name" value="EST1_DNA_bind"/>
    <property type="match status" value="1"/>
</dbReference>
<feature type="compositionally biased region" description="Basic residues" evidence="2">
    <location>
        <begin position="58"/>
        <end position="67"/>
    </location>
</feature>
<feature type="domain" description="DNA/RNA-binding" evidence="3">
    <location>
        <begin position="438"/>
        <end position="746"/>
    </location>
</feature>
<evidence type="ECO:0000313" key="6">
    <source>
        <dbReference type="Proteomes" id="UP001497525"/>
    </source>
</evidence>
<dbReference type="InterPro" id="IPR002716">
    <property type="entry name" value="PIN_dom"/>
</dbReference>
<feature type="compositionally biased region" description="Polar residues" evidence="2">
    <location>
        <begin position="47"/>
        <end position="57"/>
    </location>
</feature>
<dbReference type="GO" id="GO:0070034">
    <property type="term" value="F:telomerase RNA binding"/>
    <property type="evidence" value="ECO:0007669"/>
    <property type="project" value="TreeGrafter"/>
</dbReference>
<dbReference type="Pfam" id="PF13638">
    <property type="entry name" value="PIN_4"/>
    <property type="match status" value="1"/>
</dbReference>
<dbReference type="GO" id="GO:0042162">
    <property type="term" value="F:telomeric DNA binding"/>
    <property type="evidence" value="ECO:0007669"/>
    <property type="project" value="TreeGrafter"/>
</dbReference>
<feature type="region of interest" description="Disordered" evidence="2">
    <location>
        <begin position="1"/>
        <end position="85"/>
    </location>
</feature>
<evidence type="ECO:0008006" key="7">
    <source>
        <dbReference type="Google" id="ProtNLM"/>
    </source>
</evidence>
<name>A0AAV2SYJ9_CALDB</name>
<dbReference type="AlphaFoldDB" id="A0AAV2SYJ9"/>
<dbReference type="InterPro" id="IPR045153">
    <property type="entry name" value="Est1/Ebs1-like"/>
</dbReference>
<feature type="region of interest" description="Disordered" evidence="2">
    <location>
        <begin position="686"/>
        <end position="706"/>
    </location>
</feature>
<keyword evidence="1" id="KW-0866">Nonsense-mediated mRNA decay</keyword>
<reference evidence="5" key="1">
    <citation type="submission" date="2024-06" db="EMBL/GenBank/DDBJ databases">
        <authorList>
            <person name="Liu X."/>
            <person name="Lenzi L."/>
            <person name="Haldenby T S."/>
            <person name="Uol C."/>
        </authorList>
    </citation>
    <scope>NUCLEOTIDE SEQUENCE</scope>
</reference>
<organism evidence="5 6">
    <name type="scientific">Calicophoron daubneyi</name>
    <name type="common">Rumen fluke</name>
    <name type="synonym">Paramphistomum daubneyi</name>
    <dbReference type="NCBI Taxonomy" id="300641"/>
    <lineage>
        <taxon>Eukaryota</taxon>
        <taxon>Metazoa</taxon>
        <taxon>Spiralia</taxon>
        <taxon>Lophotrochozoa</taxon>
        <taxon>Platyhelminthes</taxon>
        <taxon>Trematoda</taxon>
        <taxon>Digenea</taxon>
        <taxon>Plagiorchiida</taxon>
        <taxon>Pronocephalata</taxon>
        <taxon>Paramphistomoidea</taxon>
        <taxon>Paramphistomidae</taxon>
        <taxon>Calicophoron</taxon>
    </lineage>
</organism>
<dbReference type="SUPFAM" id="SSF88723">
    <property type="entry name" value="PIN domain-like"/>
    <property type="match status" value="1"/>
</dbReference>
<comment type="caution">
    <text evidence="5">The sequence shown here is derived from an EMBL/GenBank/DDBJ whole genome shotgun (WGS) entry which is preliminary data.</text>
</comment>
<feature type="region of interest" description="Disordered" evidence="2">
    <location>
        <begin position="1036"/>
        <end position="1060"/>
    </location>
</feature>
<feature type="compositionally biased region" description="Basic and acidic residues" evidence="2">
    <location>
        <begin position="1"/>
        <end position="22"/>
    </location>
</feature>
<feature type="compositionally biased region" description="Polar residues" evidence="2">
    <location>
        <begin position="239"/>
        <end position="261"/>
    </location>
</feature>
<dbReference type="PANTHER" id="PTHR15696:SF0">
    <property type="entry name" value="TELOMERASE-BINDING PROTEIN EST1A"/>
    <property type="match status" value="1"/>
</dbReference>
<feature type="compositionally biased region" description="Low complexity" evidence="2">
    <location>
        <begin position="694"/>
        <end position="706"/>
    </location>
</feature>
<sequence>MSEGIRARRPDRQIYRHPKYENDESATAVRSPQKSVGTVGERKHSSLCESQTEAQNTRQKRKLISHHGRGDAGGRYHRGSGFTRNAPENLAMQSASTRQALAGGKKSSDNFDRKVVVVSQKGSTAKGPEVGYPGGKNFDDKLRTASVTSHDIPVSSNDQCLRHGGLIHLPKDVDIHVSNQEVQATSSRQFKRTCTEGGSTKPVLVVRPSFSQAGGSSKSQSPSAASSLCSNSRAAQDALKSTTTAEARVANSRSSDQNPQSPLVPVVAWTDAAKAAFDMFFQPSHNLRSERDNQKPLEGSSLPQTITSNTFSPGVHFPAVPVQAPNETISRTMEQIVQLDATISALLIPPSLYAKVTSPLQLPPLSEESNKLTETERMVLRWWSTIQRLRDGLYTLFESVILSDLDFCNTAHVEQGMWRSVFYTVLELLRSWISNPEATGWYQKAQLLVPKNGRSYNQLAVLAVYTSRHLDAVCYYMRTLATSNPFPTASQSLTALFSEVRLRAENLIRRMQKNPIESNGHQQASISSSEQRFQRVEIWVHPIDGRTTVLQGTRRLVYPPSRLQTRVCQQYGKSVVEEDPAENDEEYDEEAQAEQEEYANISLIELSKQFGLTFLHAHGKLFTKIGMETFPEVASLALQAFSGLLAQTPCPLSAERLCQLCIINMFNVDRAASLTTSASFYQNAKPSLSDESESGVPSSSYPGSSAVSRLDGVETLRSVHHDHAARFALDTFSLLCRRAARLLSEDSSASDQRDTVSPDTEASADIAALQRQRALLRRQLEEESRLVAWRRNAIRQAASGGRRAVELVVRPIYLLPDTNCYIDWLEGIATLAQRSSNYTVLVPIVVVNELDTLARYGSSSSCSGPRSCELTSDTGSEVTRTGLIQERAHSAIAFLEREFAHRNTRLRALTARGSFLETIAYRTEVNGGREPGQTNDDVILTCCSHFCKDEPDRFYTDTHGDLARDQDQSFGLDQNNQPKRIVREVVLLTSDRNLRVKALNLNVPARPLRTFVWWSRLPVVAQLCNLNSAAEPGLAVTQDDRNSEFPKPQPRGQWKQPLRY</sequence>
<dbReference type="Proteomes" id="UP001497525">
    <property type="component" value="Unassembled WGS sequence"/>
</dbReference>
<dbReference type="PANTHER" id="PTHR15696">
    <property type="entry name" value="SMG-7 SUPPRESSOR WITH MORPHOLOGICAL EFFECT ON GENITALIA PROTEIN 7"/>
    <property type="match status" value="1"/>
</dbReference>
<dbReference type="InterPro" id="IPR018834">
    <property type="entry name" value="DNA/RNA-bd_Est1-type"/>
</dbReference>
<evidence type="ECO:0000259" key="3">
    <source>
        <dbReference type="Pfam" id="PF10373"/>
    </source>
</evidence>
<dbReference type="GO" id="GO:0000184">
    <property type="term" value="P:nuclear-transcribed mRNA catabolic process, nonsense-mediated decay"/>
    <property type="evidence" value="ECO:0007669"/>
    <property type="project" value="UniProtKB-KW"/>
</dbReference>
<dbReference type="EMBL" id="CAXLJL010000002">
    <property type="protein sequence ID" value="CAL5129531.1"/>
    <property type="molecule type" value="Genomic_DNA"/>
</dbReference>
<evidence type="ECO:0000256" key="2">
    <source>
        <dbReference type="SAM" id="MobiDB-lite"/>
    </source>
</evidence>
<dbReference type="InterPro" id="IPR029060">
    <property type="entry name" value="PIN-like_dom_sf"/>
</dbReference>
<evidence type="ECO:0000259" key="4">
    <source>
        <dbReference type="Pfam" id="PF13638"/>
    </source>
</evidence>
<evidence type="ECO:0000313" key="5">
    <source>
        <dbReference type="EMBL" id="CAL5129531.1"/>
    </source>
</evidence>
<dbReference type="CDD" id="cd09885">
    <property type="entry name" value="PIN_Smg6-like"/>
    <property type="match status" value="1"/>
</dbReference>
<dbReference type="GO" id="GO:0005697">
    <property type="term" value="C:telomerase holoenzyme complex"/>
    <property type="evidence" value="ECO:0007669"/>
    <property type="project" value="TreeGrafter"/>
</dbReference>
<feature type="domain" description="PIN" evidence="4">
    <location>
        <begin position="816"/>
        <end position="1006"/>
    </location>
</feature>
<feature type="compositionally biased region" description="Low complexity" evidence="2">
    <location>
        <begin position="210"/>
        <end position="235"/>
    </location>
</feature>
<accession>A0AAV2SYJ9</accession>
<dbReference type="Gene3D" id="3.40.50.1010">
    <property type="entry name" value="5'-nuclease"/>
    <property type="match status" value="1"/>
</dbReference>
<protein>
    <recommendedName>
        <fullName evidence="7">PIN domain-containing protein</fullName>
    </recommendedName>
</protein>
<feature type="region of interest" description="Disordered" evidence="2">
    <location>
        <begin position="210"/>
        <end position="262"/>
    </location>
</feature>